<evidence type="ECO:0000313" key="3">
    <source>
        <dbReference type="Proteomes" id="UP001500392"/>
    </source>
</evidence>
<dbReference type="RefSeq" id="WP_344934110.1">
    <property type="nucleotide sequence ID" value="NZ_BAABDM010000002.1"/>
</dbReference>
<accession>A0ABP7WME9</accession>
<evidence type="ECO:0000313" key="2">
    <source>
        <dbReference type="EMBL" id="GAA4092252.1"/>
    </source>
</evidence>
<keyword evidence="3" id="KW-1185">Reference proteome</keyword>
<dbReference type="SUPFAM" id="SSF55781">
    <property type="entry name" value="GAF domain-like"/>
    <property type="match status" value="1"/>
</dbReference>
<dbReference type="PANTHER" id="PTHR43102">
    <property type="entry name" value="SLR1143 PROTEIN"/>
    <property type="match status" value="1"/>
</dbReference>
<dbReference type="SMART" id="SM00065">
    <property type="entry name" value="GAF"/>
    <property type="match status" value="1"/>
</dbReference>
<feature type="domain" description="GAF" evidence="1">
    <location>
        <begin position="26"/>
        <end position="165"/>
    </location>
</feature>
<proteinExistence type="predicted"/>
<dbReference type="EMBL" id="BAABDM010000002">
    <property type="protein sequence ID" value="GAA4092252.1"/>
    <property type="molecule type" value="Genomic_DNA"/>
</dbReference>
<sequence>MKAPKNPENEVERLQTLRALNILNTPKEERFDRLTRMAKRLFDVPIVAISLVDKNRQWFKSCIGLDVRETSRNVSFCGHAILDNKILVVENAKEDERFADNPLVVNAPNVAFYAGCPIRALDGQLLGTLCLIDSKPRTMSTEDLEMLSDLAAIVEAEIAVENRSLPF</sequence>
<dbReference type="Gene3D" id="3.30.450.40">
    <property type="match status" value="1"/>
</dbReference>
<evidence type="ECO:0000259" key="1">
    <source>
        <dbReference type="SMART" id="SM00065"/>
    </source>
</evidence>
<dbReference type="InterPro" id="IPR029016">
    <property type="entry name" value="GAF-like_dom_sf"/>
</dbReference>
<organism evidence="2 3">
    <name type="scientific">Zhongshania borealis</name>
    <dbReference type="NCBI Taxonomy" id="889488"/>
    <lineage>
        <taxon>Bacteria</taxon>
        <taxon>Pseudomonadati</taxon>
        <taxon>Pseudomonadota</taxon>
        <taxon>Gammaproteobacteria</taxon>
        <taxon>Cellvibrionales</taxon>
        <taxon>Spongiibacteraceae</taxon>
        <taxon>Zhongshania</taxon>
    </lineage>
</organism>
<dbReference type="PANTHER" id="PTHR43102:SF2">
    <property type="entry name" value="GAF DOMAIN-CONTAINING PROTEIN"/>
    <property type="match status" value="1"/>
</dbReference>
<dbReference type="InterPro" id="IPR003018">
    <property type="entry name" value="GAF"/>
</dbReference>
<reference evidence="3" key="1">
    <citation type="journal article" date="2019" name="Int. J. Syst. Evol. Microbiol.">
        <title>The Global Catalogue of Microorganisms (GCM) 10K type strain sequencing project: providing services to taxonomists for standard genome sequencing and annotation.</title>
        <authorList>
            <consortium name="The Broad Institute Genomics Platform"/>
            <consortium name="The Broad Institute Genome Sequencing Center for Infectious Disease"/>
            <person name="Wu L."/>
            <person name="Ma J."/>
        </authorList>
    </citation>
    <scope>NUCLEOTIDE SEQUENCE [LARGE SCALE GENOMIC DNA]</scope>
    <source>
        <strain evidence="3">JCM 17304</strain>
    </source>
</reference>
<gene>
    <name evidence="2" type="ORF">GCM10022414_14670</name>
</gene>
<protein>
    <recommendedName>
        <fullName evidence="1">GAF domain-containing protein</fullName>
    </recommendedName>
</protein>
<name>A0ABP7WME9_9GAMM</name>
<dbReference type="Proteomes" id="UP001500392">
    <property type="component" value="Unassembled WGS sequence"/>
</dbReference>
<comment type="caution">
    <text evidence="2">The sequence shown here is derived from an EMBL/GenBank/DDBJ whole genome shotgun (WGS) entry which is preliminary data.</text>
</comment>
<dbReference type="Pfam" id="PF01590">
    <property type="entry name" value="GAF"/>
    <property type="match status" value="1"/>
</dbReference>